<proteinExistence type="predicted"/>
<name>A0ABP9FYM6_9SPHI</name>
<evidence type="ECO:0000256" key="1">
    <source>
        <dbReference type="SAM" id="SignalP"/>
    </source>
</evidence>
<evidence type="ECO:0000313" key="3">
    <source>
        <dbReference type="Proteomes" id="UP001501436"/>
    </source>
</evidence>
<dbReference type="Pfam" id="PF10677">
    <property type="entry name" value="DUF2490"/>
    <property type="match status" value="1"/>
</dbReference>
<organism evidence="2 3">
    <name type="scientific">Mucilaginibacter defluvii</name>
    <dbReference type="NCBI Taxonomy" id="1196019"/>
    <lineage>
        <taxon>Bacteria</taxon>
        <taxon>Pseudomonadati</taxon>
        <taxon>Bacteroidota</taxon>
        <taxon>Sphingobacteriia</taxon>
        <taxon>Sphingobacteriales</taxon>
        <taxon>Sphingobacteriaceae</taxon>
        <taxon>Mucilaginibacter</taxon>
    </lineage>
</organism>
<comment type="caution">
    <text evidence="2">The sequence shown here is derived from an EMBL/GenBank/DDBJ whole genome shotgun (WGS) entry which is preliminary data.</text>
</comment>
<dbReference type="EMBL" id="BAABJI010000002">
    <property type="protein sequence ID" value="GAA4922678.1"/>
    <property type="molecule type" value="Genomic_DNA"/>
</dbReference>
<dbReference type="InterPro" id="IPR019619">
    <property type="entry name" value="DUF2490"/>
</dbReference>
<evidence type="ECO:0008006" key="4">
    <source>
        <dbReference type="Google" id="ProtNLM"/>
    </source>
</evidence>
<feature type="chain" id="PRO_5045785776" description="DUF2490 domain-containing protein" evidence="1">
    <location>
        <begin position="25"/>
        <end position="246"/>
    </location>
</feature>
<dbReference type="PROSITE" id="PS51257">
    <property type="entry name" value="PROKAR_LIPOPROTEIN"/>
    <property type="match status" value="1"/>
</dbReference>
<keyword evidence="3" id="KW-1185">Reference proteome</keyword>
<dbReference type="Proteomes" id="UP001501436">
    <property type="component" value="Unassembled WGS sequence"/>
</dbReference>
<dbReference type="RefSeq" id="WP_345331863.1">
    <property type="nucleotide sequence ID" value="NZ_BAABJI010000002.1"/>
</dbReference>
<accession>A0ABP9FYM6</accession>
<sequence length="246" mass="28692">MLKNIFSGLLLILILISCSVNVKAQNSKTGTWGIVTVVLPGDSAHKWGGYIELQTRTNTLLYNQPFYYEVKGGISYDIAKNYTALIGTGRYITYDYDNLDEPPTALETRLWEQLVVNQFLDRIKIEHRYRIEQRFFENTGYRNRFRYRLNLAIPLNHRKVDPKTWYIALFNEVFLNNKAPHFERNRFSAALGYQFDKSLSVQAGWINQYNYTLTSAGAKNNLAILLQYRINSKKVKPREHIPSIHD</sequence>
<keyword evidence="1" id="KW-0732">Signal</keyword>
<protein>
    <recommendedName>
        <fullName evidence="4">DUF2490 domain-containing protein</fullName>
    </recommendedName>
</protein>
<evidence type="ECO:0000313" key="2">
    <source>
        <dbReference type="EMBL" id="GAA4922678.1"/>
    </source>
</evidence>
<feature type="signal peptide" evidence="1">
    <location>
        <begin position="1"/>
        <end position="24"/>
    </location>
</feature>
<reference evidence="3" key="1">
    <citation type="journal article" date="2019" name="Int. J. Syst. Evol. Microbiol.">
        <title>The Global Catalogue of Microorganisms (GCM) 10K type strain sequencing project: providing services to taxonomists for standard genome sequencing and annotation.</title>
        <authorList>
            <consortium name="The Broad Institute Genomics Platform"/>
            <consortium name="The Broad Institute Genome Sequencing Center for Infectious Disease"/>
            <person name="Wu L."/>
            <person name="Ma J."/>
        </authorList>
    </citation>
    <scope>NUCLEOTIDE SEQUENCE [LARGE SCALE GENOMIC DNA]</scope>
    <source>
        <strain evidence="3">JCM 18283</strain>
    </source>
</reference>
<gene>
    <name evidence="2" type="ORF">GCM10023313_28330</name>
</gene>